<keyword evidence="8 15" id="KW-0675">Receptor</keyword>
<keyword evidence="5 10" id="KW-0812">Transmembrane</keyword>
<dbReference type="Gene3D" id="2.40.170.20">
    <property type="entry name" value="TonB-dependent receptor, beta-barrel domain"/>
    <property type="match status" value="1"/>
</dbReference>
<dbReference type="PROSITE" id="PS52016">
    <property type="entry name" value="TONB_DEPENDENT_REC_3"/>
    <property type="match status" value="1"/>
</dbReference>
<protein>
    <submittedName>
        <fullName evidence="15">TonB-dependent receptor</fullName>
    </submittedName>
</protein>
<keyword evidence="4 10" id="KW-1134">Transmembrane beta strand</keyword>
<proteinExistence type="inferred from homology"/>
<organism evidence="15 16">
    <name type="scientific">Roseateles rivi</name>
    <dbReference type="NCBI Taxonomy" id="3299028"/>
    <lineage>
        <taxon>Bacteria</taxon>
        <taxon>Pseudomonadati</taxon>
        <taxon>Pseudomonadota</taxon>
        <taxon>Betaproteobacteria</taxon>
        <taxon>Burkholderiales</taxon>
        <taxon>Sphaerotilaceae</taxon>
        <taxon>Roseateles</taxon>
    </lineage>
</organism>
<dbReference type="Proteomes" id="UP001606099">
    <property type="component" value="Unassembled WGS sequence"/>
</dbReference>
<keyword evidence="9 10" id="KW-0998">Cell outer membrane</keyword>
<dbReference type="InterPro" id="IPR012910">
    <property type="entry name" value="Plug_dom"/>
</dbReference>
<evidence type="ECO:0000313" key="15">
    <source>
        <dbReference type="EMBL" id="MFG6446632.1"/>
    </source>
</evidence>
<dbReference type="PANTHER" id="PTHR32552">
    <property type="entry name" value="FERRICHROME IRON RECEPTOR-RELATED"/>
    <property type="match status" value="1"/>
</dbReference>
<name>A0ABW7FQN5_9BURK</name>
<feature type="domain" description="TonB-dependent receptor plug" evidence="14">
    <location>
        <begin position="58"/>
        <end position="159"/>
    </location>
</feature>
<evidence type="ECO:0000259" key="13">
    <source>
        <dbReference type="Pfam" id="PF00593"/>
    </source>
</evidence>
<dbReference type="Pfam" id="PF00593">
    <property type="entry name" value="TonB_dep_Rec_b-barrel"/>
    <property type="match status" value="1"/>
</dbReference>
<evidence type="ECO:0000256" key="6">
    <source>
        <dbReference type="ARBA" id="ARBA00023077"/>
    </source>
</evidence>
<evidence type="ECO:0000256" key="10">
    <source>
        <dbReference type="PROSITE-ProRule" id="PRU01360"/>
    </source>
</evidence>
<feature type="signal peptide" evidence="12">
    <location>
        <begin position="1"/>
        <end position="19"/>
    </location>
</feature>
<evidence type="ECO:0000256" key="7">
    <source>
        <dbReference type="ARBA" id="ARBA00023136"/>
    </source>
</evidence>
<dbReference type="InterPro" id="IPR000531">
    <property type="entry name" value="Beta-barrel_TonB"/>
</dbReference>
<evidence type="ECO:0000256" key="8">
    <source>
        <dbReference type="ARBA" id="ARBA00023170"/>
    </source>
</evidence>
<evidence type="ECO:0000256" key="5">
    <source>
        <dbReference type="ARBA" id="ARBA00022692"/>
    </source>
</evidence>
<reference evidence="15 16" key="1">
    <citation type="submission" date="2024-08" db="EMBL/GenBank/DDBJ databases">
        <authorList>
            <person name="Lu H."/>
        </authorList>
    </citation>
    <scope>NUCLEOTIDE SEQUENCE [LARGE SCALE GENOMIC DNA]</scope>
    <source>
        <strain evidence="15 16">BYS180W</strain>
    </source>
</reference>
<comment type="similarity">
    <text evidence="2 10 11">Belongs to the TonB-dependent receptor family.</text>
</comment>
<evidence type="ECO:0000313" key="16">
    <source>
        <dbReference type="Proteomes" id="UP001606099"/>
    </source>
</evidence>
<accession>A0ABW7FQN5</accession>
<evidence type="ECO:0000256" key="1">
    <source>
        <dbReference type="ARBA" id="ARBA00004571"/>
    </source>
</evidence>
<keyword evidence="12" id="KW-0732">Signal</keyword>
<evidence type="ECO:0000256" key="11">
    <source>
        <dbReference type="RuleBase" id="RU003357"/>
    </source>
</evidence>
<dbReference type="Gene3D" id="2.170.130.10">
    <property type="entry name" value="TonB-dependent receptor, plug domain"/>
    <property type="match status" value="1"/>
</dbReference>
<dbReference type="InterPro" id="IPR037066">
    <property type="entry name" value="Plug_dom_sf"/>
</dbReference>
<evidence type="ECO:0000259" key="14">
    <source>
        <dbReference type="Pfam" id="PF07715"/>
    </source>
</evidence>
<dbReference type="PANTHER" id="PTHR32552:SF84">
    <property type="entry name" value="TONB-DEPENDENT RECEPTOR-RELATED"/>
    <property type="match status" value="1"/>
</dbReference>
<keyword evidence="6 11" id="KW-0798">TonB box</keyword>
<gene>
    <name evidence="15" type="ORF">ACG0Z6_00095</name>
</gene>
<comment type="subcellular location">
    <subcellularLocation>
        <location evidence="1 10">Cell outer membrane</location>
        <topology evidence="1 10">Multi-pass membrane protein</topology>
    </subcellularLocation>
</comment>
<sequence length="728" mass="78927">MFRPHTLWLALCAASLTHAAAANTASAQHLEPVQINASASTSPLTRHAAGSSRLNLTLMQTPASLTVLERADIEAMGALNTQDILKGVPGVVFADPPGSAGSVFYRGFGSGSLSQLYNGISVQYDAIAARPVDSWIVQRLEALGGASGFLNGAGAVGGTLNVITKVADDSGPISRVVLGLGERTQLAASWQRSLGASAHVLRVELNRSEGALWTQGREREATQLAASWRAPLASGATHTLALEHQHERVDQPYWGTPMLRDAQGGVSGALRFDPATYGVNYNVLDGRYEQTVRWARSILELPLSMATHATHTIYHYDALRDYDNVETYTFKRNNSVVERSNALLQRHDQQVWGSRGELTHHTQLGRHRSDFALGWDWSYNRQTRFPLSVAGPFDQTSPYTPAPSYFLQTPGITRSYTPGATNVLHTVALFAENRTELGAGWALVSALRKDRIALQARNHRSATATNPALFTTATNPALFTTAYHPLTGRLGLVKDLSAQWQVYAQASTAADPPAGVLATAGYSSLRDFDLTRGRQFELGSKWTFDQGRGSATVAVYDITRRNLAITDPNDRTKVIPVGAQSSQGMELSARWQASSAWLLSGHWAHTRARYDAFAETVGGSVVSRAGHTPANVPTVVAGAALRWQANAALGLSLDWRYVGRRWANTANTVWDEAYQLVGLGATLRLTPALQARVRVDNLTDQRYVASLNTSLPYLGAPRSISAVLDLQW</sequence>
<keyword evidence="16" id="KW-1185">Reference proteome</keyword>
<dbReference type="InterPro" id="IPR039426">
    <property type="entry name" value="TonB-dep_rcpt-like"/>
</dbReference>
<dbReference type="EMBL" id="JBIGHZ010000001">
    <property type="protein sequence ID" value="MFG6446632.1"/>
    <property type="molecule type" value="Genomic_DNA"/>
</dbReference>
<evidence type="ECO:0000256" key="2">
    <source>
        <dbReference type="ARBA" id="ARBA00009810"/>
    </source>
</evidence>
<dbReference type="SUPFAM" id="SSF56935">
    <property type="entry name" value="Porins"/>
    <property type="match status" value="1"/>
</dbReference>
<keyword evidence="7 10" id="KW-0472">Membrane</keyword>
<evidence type="ECO:0000256" key="9">
    <source>
        <dbReference type="ARBA" id="ARBA00023237"/>
    </source>
</evidence>
<evidence type="ECO:0000256" key="12">
    <source>
        <dbReference type="SAM" id="SignalP"/>
    </source>
</evidence>
<dbReference type="CDD" id="cd01347">
    <property type="entry name" value="ligand_gated_channel"/>
    <property type="match status" value="1"/>
</dbReference>
<feature type="domain" description="TonB-dependent receptor-like beta-barrel" evidence="13">
    <location>
        <begin position="274"/>
        <end position="698"/>
    </location>
</feature>
<dbReference type="RefSeq" id="WP_394457672.1">
    <property type="nucleotide sequence ID" value="NZ_JBIGHZ010000001.1"/>
</dbReference>
<feature type="chain" id="PRO_5046913540" evidence="12">
    <location>
        <begin position="20"/>
        <end position="728"/>
    </location>
</feature>
<dbReference type="InterPro" id="IPR036942">
    <property type="entry name" value="Beta-barrel_TonB_sf"/>
</dbReference>
<keyword evidence="3 10" id="KW-0813">Transport</keyword>
<comment type="caution">
    <text evidence="15">The sequence shown here is derived from an EMBL/GenBank/DDBJ whole genome shotgun (WGS) entry which is preliminary data.</text>
</comment>
<evidence type="ECO:0000256" key="3">
    <source>
        <dbReference type="ARBA" id="ARBA00022448"/>
    </source>
</evidence>
<dbReference type="Pfam" id="PF07715">
    <property type="entry name" value="Plug"/>
    <property type="match status" value="1"/>
</dbReference>
<evidence type="ECO:0000256" key="4">
    <source>
        <dbReference type="ARBA" id="ARBA00022452"/>
    </source>
</evidence>